<name>A0A6V8QG08_9ACTN</name>
<accession>A0A6V8QG08</accession>
<dbReference type="InterPro" id="IPR025332">
    <property type="entry name" value="DUF4238"/>
</dbReference>
<gene>
    <name evidence="1" type="ORF">HKBW3S42_01137</name>
</gene>
<dbReference type="Pfam" id="PF14022">
    <property type="entry name" value="DUF4238"/>
    <property type="match status" value="1"/>
</dbReference>
<protein>
    <submittedName>
        <fullName evidence="1">Uncharacterized protein</fullName>
    </submittedName>
</protein>
<reference evidence="1 2" key="1">
    <citation type="journal article" date="2020" name="Front. Microbiol.">
        <title>Single-cell genomics of novel Actinobacteria with the Wood-Ljungdahl pathway discovered in a serpentinizing system.</title>
        <authorList>
            <person name="Merino N."/>
            <person name="Kawai M."/>
            <person name="Boyd E.S."/>
            <person name="Colman D.R."/>
            <person name="McGlynn S.E."/>
            <person name="Nealson K.H."/>
            <person name="Kurokawa K."/>
            <person name="Hongoh Y."/>
        </authorList>
    </citation>
    <scope>NUCLEOTIDE SEQUENCE [LARGE SCALE GENOMIC DNA]</scope>
    <source>
        <strain evidence="1 2">S42</strain>
    </source>
</reference>
<evidence type="ECO:0000313" key="1">
    <source>
        <dbReference type="EMBL" id="GFP32830.1"/>
    </source>
</evidence>
<comment type="caution">
    <text evidence="1">The sequence shown here is derived from an EMBL/GenBank/DDBJ whole genome shotgun (WGS) entry which is preliminary data.</text>
</comment>
<dbReference type="Proteomes" id="UP000568877">
    <property type="component" value="Unassembled WGS sequence"/>
</dbReference>
<evidence type="ECO:0000313" key="2">
    <source>
        <dbReference type="Proteomes" id="UP000568877"/>
    </source>
</evidence>
<dbReference type="EMBL" id="BLSA01000165">
    <property type="protein sequence ID" value="GFP32830.1"/>
    <property type="molecule type" value="Genomic_DNA"/>
</dbReference>
<dbReference type="AlphaFoldDB" id="A0A6V8QG08"/>
<sequence length="168" mass="19480">MIESFERDTGDRIDMPKKELQKFILDGQYDIKVNPQFSLGMVTLAKDLAPIFYHMNWAFLEATDDYKFVTSDNPLFYFDPTHDARSFYGVGLLNKNIEVTFPLSKDLMFLGTWEKFDGYKQLNNRLVKEVNRGTVISALRFVFSSQYSDGLNRLVQKYKDSAPTMKLG</sequence>
<proteinExistence type="predicted"/>
<organism evidence="1 2">
    <name type="scientific">Candidatus Hakubella thermalkaliphila</name>
    <dbReference type="NCBI Taxonomy" id="2754717"/>
    <lineage>
        <taxon>Bacteria</taxon>
        <taxon>Bacillati</taxon>
        <taxon>Actinomycetota</taxon>
        <taxon>Actinomycetota incertae sedis</taxon>
        <taxon>Candidatus Hakubellales</taxon>
        <taxon>Candidatus Hakubellaceae</taxon>
        <taxon>Candidatus Hakubella</taxon>
    </lineage>
</organism>